<organism evidence="1 2">
    <name type="scientific">Halalkalibacter akibai (strain ATCC 43226 / DSM 21942 / CIP 109018 / JCM 9157 / 1139)</name>
    <name type="common">Bacillus akibai</name>
    <dbReference type="NCBI Taxonomy" id="1236973"/>
    <lineage>
        <taxon>Bacteria</taxon>
        <taxon>Bacillati</taxon>
        <taxon>Bacillota</taxon>
        <taxon>Bacilli</taxon>
        <taxon>Bacillales</taxon>
        <taxon>Bacillaceae</taxon>
        <taxon>Halalkalibacter</taxon>
    </lineage>
</organism>
<reference evidence="1 2" key="1">
    <citation type="journal article" date="2014" name="Genome Announc.">
        <title>Draft Genome Sequences of Three Alkaliphilic Bacillus Strains, Bacillus wakoensis JCM 9140T, Bacillus akibai JCM 9157T, and Bacillus hemicellulosilyticus JCM 9152T.</title>
        <authorList>
            <person name="Yuki M."/>
            <person name="Oshima K."/>
            <person name="Suda W."/>
            <person name="Oshida Y."/>
            <person name="Kitamura K."/>
            <person name="Iida T."/>
            <person name="Hattori M."/>
            <person name="Ohkuma M."/>
        </authorList>
    </citation>
    <scope>NUCLEOTIDE SEQUENCE [LARGE SCALE GENOMIC DNA]</scope>
    <source>
        <strain evidence="1 2">JCM 9157</strain>
    </source>
</reference>
<gene>
    <name evidence="1" type="ORF">JCM9157_1413</name>
</gene>
<evidence type="ECO:0000313" key="2">
    <source>
        <dbReference type="Proteomes" id="UP000018896"/>
    </source>
</evidence>
<name>W4QR08_HALA3</name>
<dbReference type="Proteomes" id="UP000018896">
    <property type="component" value="Unassembled WGS sequence"/>
</dbReference>
<comment type="caution">
    <text evidence="1">The sequence shown here is derived from an EMBL/GenBank/DDBJ whole genome shotgun (WGS) entry which is preliminary data.</text>
</comment>
<dbReference type="EMBL" id="BAUV01000007">
    <property type="protein sequence ID" value="GAE34362.1"/>
    <property type="molecule type" value="Genomic_DNA"/>
</dbReference>
<sequence>MDVEMSAEQVMMTIQQLNAAGENLSKKKIKKTHPQLMRSALHFFPDWDNAIERSKL</sequence>
<dbReference type="eggNOG" id="ENOG5033GNE">
    <property type="taxonomic scope" value="Bacteria"/>
</dbReference>
<dbReference type="STRING" id="1236973.JCM9157_1413"/>
<keyword evidence="2" id="KW-1185">Reference proteome</keyword>
<accession>W4QR08</accession>
<dbReference type="AlphaFoldDB" id="W4QR08"/>
<protein>
    <submittedName>
        <fullName evidence="1">Uncharacterized protein</fullName>
    </submittedName>
</protein>
<dbReference type="RefSeq" id="WP_162831755.1">
    <property type="nucleotide sequence ID" value="NZ_BAUV01000007.1"/>
</dbReference>
<proteinExistence type="predicted"/>
<evidence type="ECO:0000313" key="1">
    <source>
        <dbReference type="EMBL" id="GAE34362.1"/>
    </source>
</evidence>